<dbReference type="EMBL" id="JAAAJA010000145">
    <property type="protein sequence ID" value="KAG0260755.1"/>
    <property type="molecule type" value="Genomic_DNA"/>
</dbReference>
<feature type="compositionally biased region" description="Low complexity" evidence="2">
    <location>
        <begin position="38"/>
        <end position="49"/>
    </location>
</feature>
<feature type="region of interest" description="Disordered" evidence="2">
    <location>
        <begin position="85"/>
        <end position="104"/>
    </location>
</feature>
<dbReference type="InterPro" id="IPR011990">
    <property type="entry name" value="TPR-like_helical_dom_sf"/>
</dbReference>
<proteinExistence type="predicted"/>
<dbReference type="OrthoDB" id="272077at2759"/>
<sequence>MLLVKVLKEKLRTRWTRGKTSKHPVHADPDLAVPVQGSSSCTQKSSSVESRIHSQQSAPSISIQRTRRKKGYHWIKRAYTKIKKFAPSSSSPPREVQKQSRTSTFKDAYDQDAIKSIDNNINSLIDSNTTIDNDSLERSDCEDLDLRYFYDPRSEDPINRMVFVAGPEHLYHLALQLETSPRIEYQLHSRDLYIRSAGLGYALAQFKLGICYERGQIHFPMDALHSFAWYKRAAMQGHADAELAISGWYLTGHESGLIQSESLAYEWAAKAARRGWSKAEYTLAHYHEVGIGVPQDLQVAKQWYLKAAARGDERAMLRLLVGNVGLDVDYVHLKDALLAENGDNPYLIHQLAQLHEPQEYGLVPDEEVAFELYAASAQANYAPAQHRLGECYEYGNLQCPQDPTQAVYWYRHSAENGHVESQLALTGFYLDGSVGQEAEQSDEEVFRLVKAAAQRGLPRAEYMTGHFLEYGWGVERDMREAKQWYRLACAKGVGSAELRLKELEKATASGTGAT</sequence>
<dbReference type="InterPro" id="IPR051726">
    <property type="entry name" value="Chitin_Synth_Reg"/>
</dbReference>
<accession>A0A9P6Q6T0</accession>
<dbReference type="PANTHER" id="PTHR46430">
    <property type="entry name" value="PROTEIN SKT5-RELATED"/>
    <property type="match status" value="1"/>
</dbReference>
<evidence type="ECO:0000313" key="3">
    <source>
        <dbReference type="EMBL" id="KAG0260755.1"/>
    </source>
</evidence>
<organism evidence="3 4">
    <name type="scientific">Mortierella polycephala</name>
    <dbReference type="NCBI Taxonomy" id="41804"/>
    <lineage>
        <taxon>Eukaryota</taxon>
        <taxon>Fungi</taxon>
        <taxon>Fungi incertae sedis</taxon>
        <taxon>Mucoromycota</taxon>
        <taxon>Mortierellomycotina</taxon>
        <taxon>Mortierellomycetes</taxon>
        <taxon>Mortierellales</taxon>
        <taxon>Mortierellaceae</taxon>
        <taxon>Mortierella</taxon>
    </lineage>
</organism>
<keyword evidence="4" id="KW-1185">Reference proteome</keyword>
<reference evidence="3" key="1">
    <citation type="journal article" date="2020" name="Fungal Divers.">
        <title>Resolving the Mortierellaceae phylogeny through synthesis of multi-gene phylogenetics and phylogenomics.</title>
        <authorList>
            <person name="Vandepol N."/>
            <person name="Liber J."/>
            <person name="Desiro A."/>
            <person name="Na H."/>
            <person name="Kennedy M."/>
            <person name="Barry K."/>
            <person name="Grigoriev I.V."/>
            <person name="Miller A.N."/>
            <person name="O'Donnell K."/>
            <person name="Stajich J.E."/>
            <person name="Bonito G."/>
        </authorList>
    </citation>
    <scope>NUCLEOTIDE SEQUENCE</scope>
    <source>
        <strain evidence="3">KOD948</strain>
    </source>
</reference>
<evidence type="ECO:0000313" key="4">
    <source>
        <dbReference type="Proteomes" id="UP000726737"/>
    </source>
</evidence>
<dbReference type="InterPro" id="IPR006597">
    <property type="entry name" value="Sel1-like"/>
</dbReference>
<dbReference type="Pfam" id="PF08238">
    <property type="entry name" value="Sel1"/>
    <property type="match status" value="6"/>
</dbReference>
<dbReference type="SMART" id="SM00671">
    <property type="entry name" value="SEL1"/>
    <property type="match status" value="7"/>
</dbReference>
<evidence type="ECO:0000256" key="2">
    <source>
        <dbReference type="SAM" id="MobiDB-lite"/>
    </source>
</evidence>
<dbReference type="AlphaFoldDB" id="A0A9P6Q6T0"/>
<dbReference type="Gene3D" id="1.25.40.10">
    <property type="entry name" value="Tetratricopeptide repeat domain"/>
    <property type="match status" value="2"/>
</dbReference>
<dbReference type="Proteomes" id="UP000726737">
    <property type="component" value="Unassembled WGS sequence"/>
</dbReference>
<name>A0A9P6Q6T0_9FUNG</name>
<dbReference type="SUPFAM" id="SSF81901">
    <property type="entry name" value="HCP-like"/>
    <property type="match status" value="2"/>
</dbReference>
<evidence type="ECO:0000256" key="1">
    <source>
        <dbReference type="ARBA" id="ARBA00022737"/>
    </source>
</evidence>
<feature type="compositionally biased region" description="Polar residues" evidence="2">
    <location>
        <begin position="53"/>
        <end position="63"/>
    </location>
</feature>
<feature type="region of interest" description="Disordered" evidence="2">
    <location>
        <begin position="16"/>
        <end position="63"/>
    </location>
</feature>
<comment type="caution">
    <text evidence="3">The sequence shown here is derived from an EMBL/GenBank/DDBJ whole genome shotgun (WGS) entry which is preliminary data.</text>
</comment>
<keyword evidence="1" id="KW-0677">Repeat</keyword>
<gene>
    <name evidence="3" type="ORF">BG011_001652</name>
</gene>
<protein>
    <recommendedName>
        <fullName evidence="5">HCP-like protein</fullName>
    </recommendedName>
</protein>
<evidence type="ECO:0008006" key="5">
    <source>
        <dbReference type="Google" id="ProtNLM"/>
    </source>
</evidence>